<keyword evidence="2" id="KW-1133">Transmembrane helix</keyword>
<gene>
    <name evidence="3" type="ORF">BG844_21220</name>
</gene>
<dbReference type="Proteomes" id="UP000182486">
    <property type="component" value="Unassembled WGS sequence"/>
</dbReference>
<evidence type="ECO:0000313" key="4">
    <source>
        <dbReference type="Proteomes" id="UP000182486"/>
    </source>
</evidence>
<dbReference type="AlphaFoldDB" id="A0A1K0G4Y3"/>
<name>A0A1K0G4Y3_9ACTN</name>
<keyword evidence="2" id="KW-0812">Transmembrane</keyword>
<feature type="transmembrane region" description="Helical" evidence="2">
    <location>
        <begin position="36"/>
        <end position="56"/>
    </location>
</feature>
<sequence>MPAQFAGPHHPHGSGQPWPGHPGGPPPVPLTPVPRVMAGQIVCVLLAIAILVLILVPSSSRYFLPGPGRYFVPDA</sequence>
<protein>
    <submittedName>
        <fullName evidence="3">Uncharacterized protein</fullName>
    </submittedName>
</protein>
<evidence type="ECO:0000256" key="1">
    <source>
        <dbReference type="SAM" id="MobiDB-lite"/>
    </source>
</evidence>
<accession>A0A1K0G4Y3</accession>
<keyword evidence="4" id="KW-1185">Reference proteome</keyword>
<organism evidence="3 4">
    <name type="scientific">Couchioplanes caeruleus subsp. caeruleus</name>
    <dbReference type="NCBI Taxonomy" id="56427"/>
    <lineage>
        <taxon>Bacteria</taxon>
        <taxon>Bacillati</taxon>
        <taxon>Actinomycetota</taxon>
        <taxon>Actinomycetes</taxon>
        <taxon>Micromonosporales</taxon>
        <taxon>Micromonosporaceae</taxon>
        <taxon>Couchioplanes</taxon>
    </lineage>
</organism>
<reference evidence="3 4" key="1">
    <citation type="submission" date="2016-09" db="EMBL/GenBank/DDBJ databases">
        <title>Couchioplanes caeruleus draft genome sequence.</title>
        <authorList>
            <person name="Sheehan J."/>
            <person name="Caffrey P."/>
        </authorList>
    </citation>
    <scope>NUCLEOTIDE SEQUENCE [LARGE SCALE GENOMIC DNA]</scope>
    <source>
        <strain evidence="3 4">DSM 43634</strain>
    </source>
</reference>
<comment type="caution">
    <text evidence="3">The sequence shown here is derived from an EMBL/GenBank/DDBJ whole genome shotgun (WGS) entry which is preliminary data.</text>
</comment>
<feature type="region of interest" description="Disordered" evidence="1">
    <location>
        <begin position="1"/>
        <end position="30"/>
    </location>
</feature>
<feature type="compositionally biased region" description="Pro residues" evidence="1">
    <location>
        <begin position="19"/>
        <end position="30"/>
    </location>
</feature>
<evidence type="ECO:0000313" key="3">
    <source>
        <dbReference type="EMBL" id="OJF12338.1"/>
    </source>
</evidence>
<evidence type="ECO:0000256" key="2">
    <source>
        <dbReference type="SAM" id="Phobius"/>
    </source>
</evidence>
<dbReference type="EMBL" id="MEIA01000224">
    <property type="protein sequence ID" value="OJF12338.1"/>
    <property type="molecule type" value="Genomic_DNA"/>
</dbReference>
<keyword evidence="2" id="KW-0472">Membrane</keyword>
<proteinExistence type="predicted"/>